<dbReference type="SUPFAM" id="SSF52218">
    <property type="entry name" value="Flavoproteins"/>
    <property type="match status" value="1"/>
</dbReference>
<feature type="domain" description="NADPH-dependent FMN reductase-like" evidence="3">
    <location>
        <begin position="1"/>
        <end position="141"/>
    </location>
</feature>
<evidence type="ECO:0000259" key="3">
    <source>
        <dbReference type="Pfam" id="PF03358"/>
    </source>
</evidence>
<dbReference type="Pfam" id="PF03358">
    <property type="entry name" value="FMN_red"/>
    <property type="match status" value="1"/>
</dbReference>
<dbReference type="Gene3D" id="3.40.50.360">
    <property type="match status" value="1"/>
</dbReference>
<keyword evidence="2" id="KW-0288">FMN</keyword>
<dbReference type="GO" id="GO:0016491">
    <property type="term" value="F:oxidoreductase activity"/>
    <property type="evidence" value="ECO:0007669"/>
    <property type="project" value="InterPro"/>
</dbReference>
<organism evidence="4 5">
    <name type="scientific">Flammeovirga aprica JL-4</name>
    <dbReference type="NCBI Taxonomy" id="694437"/>
    <lineage>
        <taxon>Bacteria</taxon>
        <taxon>Pseudomonadati</taxon>
        <taxon>Bacteroidota</taxon>
        <taxon>Cytophagia</taxon>
        <taxon>Cytophagales</taxon>
        <taxon>Flammeovirgaceae</taxon>
        <taxon>Flammeovirga</taxon>
    </lineage>
</organism>
<protein>
    <submittedName>
        <fullName evidence="4">NAD(P)H-dependent oxidoreductase</fullName>
    </submittedName>
</protein>
<dbReference type="InterPro" id="IPR005025">
    <property type="entry name" value="FMN_Rdtase-like_dom"/>
</dbReference>
<evidence type="ECO:0000256" key="1">
    <source>
        <dbReference type="ARBA" id="ARBA00022630"/>
    </source>
</evidence>
<dbReference type="EMBL" id="JABANE010000045">
    <property type="protein sequence ID" value="NME69655.1"/>
    <property type="molecule type" value="Genomic_DNA"/>
</dbReference>
<sequence length="164" mass="18831">MKSVIIVGSARNESNTLKLAQTLQMKGEFDVINLFDYQIGHFDYEHQNKEDDFLPLMKKIIEKYDTIVLATPVYWYAMSGRMKVFFDRITDLITIEKELGRKLRGKNMAVITTSNGGNLGDDFWHPFKHSASYLGMNFLGGEHTINDLDSENAISSFLDFFSEK</sequence>
<evidence type="ECO:0000313" key="5">
    <source>
        <dbReference type="Proteomes" id="UP000576082"/>
    </source>
</evidence>
<dbReference type="PANTHER" id="PTHR43278">
    <property type="entry name" value="NAD(P)H-DEPENDENT FMN-CONTAINING OXIDOREDUCTASE YWQN-RELATED"/>
    <property type="match status" value="1"/>
</dbReference>
<keyword evidence="5" id="KW-1185">Reference proteome</keyword>
<dbReference type="Proteomes" id="UP000576082">
    <property type="component" value="Unassembled WGS sequence"/>
</dbReference>
<comment type="caution">
    <text evidence="4">The sequence shown here is derived from an EMBL/GenBank/DDBJ whole genome shotgun (WGS) entry which is preliminary data.</text>
</comment>
<proteinExistence type="predicted"/>
<gene>
    <name evidence="4" type="ORF">HHU12_16875</name>
</gene>
<dbReference type="PANTHER" id="PTHR43278:SF4">
    <property type="entry name" value="NAD(P)H-DEPENDENT FMN-CONTAINING OXIDOREDUCTASE YWQN-RELATED"/>
    <property type="match status" value="1"/>
</dbReference>
<dbReference type="InterPro" id="IPR051796">
    <property type="entry name" value="ISF_SsuE-like"/>
</dbReference>
<reference evidence="4 5" key="1">
    <citation type="submission" date="2020-04" db="EMBL/GenBank/DDBJ databases">
        <title>Flammeovirga sp. SR4, a novel species isolated from seawater.</title>
        <authorList>
            <person name="Wang X."/>
        </authorList>
    </citation>
    <scope>NUCLEOTIDE SEQUENCE [LARGE SCALE GENOMIC DNA]</scope>
    <source>
        <strain evidence="4 5">ATCC 23126</strain>
    </source>
</reference>
<evidence type="ECO:0000313" key="4">
    <source>
        <dbReference type="EMBL" id="NME69655.1"/>
    </source>
</evidence>
<dbReference type="AlphaFoldDB" id="A0A7X9XAG9"/>
<evidence type="ECO:0000256" key="2">
    <source>
        <dbReference type="ARBA" id="ARBA00022643"/>
    </source>
</evidence>
<dbReference type="InterPro" id="IPR029039">
    <property type="entry name" value="Flavoprotein-like_sf"/>
</dbReference>
<keyword evidence="1" id="KW-0285">Flavoprotein</keyword>
<name>A0A7X9XAG9_9BACT</name>
<accession>A0A7X9XAG9</accession>
<dbReference type="RefSeq" id="WP_169657920.1">
    <property type="nucleotide sequence ID" value="NZ_JABANE010000045.1"/>
</dbReference>